<evidence type="ECO:0000256" key="6">
    <source>
        <dbReference type="ARBA" id="ARBA00023242"/>
    </source>
</evidence>
<dbReference type="Gene3D" id="1.25.40.180">
    <property type="match status" value="1"/>
</dbReference>
<dbReference type="InterPro" id="IPR039778">
    <property type="entry name" value="PDCD4"/>
</dbReference>
<accession>A0AAV7FLJ7</accession>
<keyword evidence="4" id="KW-0677">Repeat</keyword>
<dbReference type="AlphaFoldDB" id="A0AAV7FLJ7"/>
<dbReference type="Pfam" id="PF02847">
    <property type="entry name" value="MA3"/>
    <property type="match status" value="1"/>
</dbReference>
<dbReference type="SUPFAM" id="SSF48371">
    <property type="entry name" value="ARM repeat"/>
    <property type="match status" value="1"/>
</dbReference>
<evidence type="ECO:0000256" key="2">
    <source>
        <dbReference type="ARBA" id="ARBA00005497"/>
    </source>
</evidence>
<name>A0AAV7FLJ7_DENCH</name>
<reference evidence="8 9" key="1">
    <citation type="journal article" date="2021" name="Hortic Res">
        <title>Chromosome-scale assembly of the Dendrobium chrysotoxum genome enhances the understanding of orchid evolution.</title>
        <authorList>
            <person name="Zhang Y."/>
            <person name="Zhang G.Q."/>
            <person name="Zhang D."/>
            <person name="Liu X.D."/>
            <person name="Xu X.Y."/>
            <person name="Sun W.H."/>
            <person name="Yu X."/>
            <person name="Zhu X."/>
            <person name="Wang Z.W."/>
            <person name="Zhao X."/>
            <person name="Zhong W.Y."/>
            <person name="Chen H."/>
            <person name="Yin W.L."/>
            <person name="Huang T."/>
            <person name="Niu S.C."/>
            <person name="Liu Z.J."/>
        </authorList>
    </citation>
    <scope>NUCLEOTIDE SEQUENCE [LARGE SCALE GENOMIC DNA]</scope>
    <source>
        <strain evidence="8">Lindl</strain>
    </source>
</reference>
<comment type="similarity">
    <text evidence="2">Belongs to the PDCD4 family.</text>
</comment>
<dbReference type="InterPro" id="IPR003891">
    <property type="entry name" value="Initiation_fac_eIF4g_MI"/>
</dbReference>
<gene>
    <name evidence="8" type="ORF">IEQ34_026725</name>
</gene>
<proteinExistence type="inferred from homology"/>
<protein>
    <recommendedName>
        <fullName evidence="7">MI domain-containing protein</fullName>
    </recommendedName>
</protein>
<dbReference type="GO" id="GO:0005737">
    <property type="term" value="C:cytoplasm"/>
    <property type="evidence" value="ECO:0007669"/>
    <property type="project" value="UniProtKB-SubCell"/>
</dbReference>
<evidence type="ECO:0000256" key="4">
    <source>
        <dbReference type="ARBA" id="ARBA00022737"/>
    </source>
</evidence>
<keyword evidence="5" id="KW-0810">Translation regulation</keyword>
<evidence type="ECO:0000313" key="8">
    <source>
        <dbReference type="EMBL" id="KAH0434958.1"/>
    </source>
</evidence>
<evidence type="ECO:0000313" key="9">
    <source>
        <dbReference type="Proteomes" id="UP000775213"/>
    </source>
</evidence>
<dbReference type="PANTHER" id="PTHR12626:SF0">
    <property type="entry name" value="PROGRAMMED CELL DEATH PROTEIN 4"/>
    <property type="match status" value="1"/>
</dbReference>
<keyword evidence="3" id="KW-0963">Cytoplasm</keyword>
<dbReference type="GO" id="GO:0045892">
    <property type="term" value="P:negative regulation of DNA-templated transcription"/>
    <property type="evidence" value="ECO:0007669"/>
    <property type="project" value="InterPro"/>
</dbReference>
<comment type="subcellular location">
    <subcellularLocation>
        <location evidence="1">Cytoplasm</location>
    </subcellularLocation>
</comment>
<dbReference type="PROSITE" id="PS51366">
    <property type="entry name" value="MI"/>
    <property type="match status" value="1"/>
</dbReference>
<organism evidence="8 9">
    <name type="scientific">Dendrobium chrysotoxum</name>
    <name type="common">Orchid</name>
    <dbReference type="NCBI Taxonomy" id="161865"/>
    <lineage>
        <taxon>Eukaryota</taxon>
        <taxon>Viridiplantae</taxon>
        <taxon>Streptophyta</taxon>
        <taxon>Embryophyta</taxon>
        <taxon>Tracheophyta</taxon>
        <taxon>Spermatophyta</taxon>
        <taxon>Magnoliopsida</taxon>
        <taxon>Liliopsida</taxon>
        <taxon>Asparagales</taxon>
        <taxon>Orchidaceae</taxon>
        <taxon>Epidendroideae</taxon>
        <taxon>Malaxideae</taxon>
        <taxon>Dendrobiinae</taxon>
        <taxon>Dendrobium</taxon>
    </lineage>
</organism>
<sequence>MVLAVNEHGAVTPIVEEYFTTGDVDLATSDLRDLDLDEHHHYFIKKQISTVVDRHAKEKEMALALPSALYADVISASHISHGFIILLGSAEDLAIDVLDAVEVLALFVARVIVDGITLLHFSIERRKCFREILRGLLRLLKRALFQLLMQS</sequence>
<evidence type="ECO:0000256" key="5">
    <source>
        <dbReference type="ARBA" id="ARBA00022845"/>
    </source>
</evidence>
<keyword evidence="9" id="KW-1185">Reference proteome</keyword>
<dbReference type="SMART" id="SM00544">
    <property type="entry name" value="MA3"/>
    <property type="match status" value="1"/>
</dbReference>
<feature type="domain" description="MI" evidence="7">
    <location>
        <begin position="6"/>
        <end position="127"/>
    </location>
</feature>
<evidence type="ECO:0000259" key="7">
    <source>
        <dbReference type="PROSITE" id="PS51366"/>
    </source>
</evidence>
<dbReference type="InterPro" id="IPR016024">
    <property type="entry name" value="ARM-type_fold"/>
</dbReference>
<evidence type="ECO:0000256" key="1">
    <source>
        <dbReference type="ARBA" id="ARBA00004496"/>
    </source>
</evidence>
<dbReference type="PANTHER" id="PTHR12626">
    <property type="entry name" value="PROGRAMMED CELL DEATH 4"/>
    <property type="match status" value="1"/>
</dbReference>
<keyword evidence="6" id="KW-0539">Nucleus</keyword>
<evidence type="ECO:0000256" key="3">
    <source>
        <dbReference type="ARBA" id="ARBA00022490"/>
    </source>
</evidence>
<dbReference type="Proteomes" id="UP000775213">
    <property type="component" value="Unassembled WGS sequence"/>
</dbReference>
<dbReference type="EMBL" id="JAGFBR010000779">
    <property type="protein sequence ID" value="KAH0434958.1"/>
    <property type="molecule type" value="Genomic_DNA"/>
</dbReference>
<dbReference type="GO" id="GO:0006417">
    <property type="term" value="P:regulation of translation"/>
    <property type="evidence" value="ECO:0007669"/>
    <property type="project" value="UniProtKB-KW"/>
</dbReference>
<comment type="caution">
    <text evidence="8">The sequence shown here is derived from an EMBL/GenBank/DDBJ whole genome shotgun (WGS) entry which is preliminary data.</text>
</comment>